<dbReference type="PANTHER" id="PTHR11351:SF31">
    <property type="entry name" value="DESATURASE 1, ISOFORM A-RELATED"/>
    <property type="match status" value="1"/>
</dbReference>
<keyword evidence="5" id="KW-0276">Fatty acid metabolism</keyword>
<name>A0A5E4MGE8_9HEMI</name>
<evidence type="ECO:0000256" key="7">
    <source>
        <dbReference type="ARBA" id="ARBA00023002"/>
    </source>
</evidence>
<proteinExistence type="inferred from homology"/>
<evidence type="ECO:0000256" key="4">
    <source>
        <dbReference type="ARBA" id="ARBA00022692"/>
    </source>
</evidence>
<accession>A0A5E4MGE8</accession>
<dbReference type="AlphaFoldDB" id="A0A5E4MGE8"/>
<evidence type="ECO:0000256" key="5">
    <source>
        <dbReference type="ARBA" id="ARBA00022832"/>
    </source>
</evidence>
<keyword evidence="3" id="KW-0444">Lipid biosynthesis</keyword>
<comment type="similarity">
    <text evidence="2">Belongs to the fatty acid desaturase type 1 family.</text>
</comment>
<keyword evidence="12" id="KW-1185">Reference proteome</keyword>
<dbReference type="PANTHER" id="PTHR11351">
    <property type="entry name" value="ACYL-COA DESATURASE"/>
    <property type="match status" value="1"/>
</dbReference>
<evidence type="ECO:0000256" key="2">
    <source>
        <dbReference type="ARBA" id="ARBA00009295"/>
    </source>
</evidence>
<evidence type="ECO:0000256" key="8">
    <source>
        <dbReference type="ARBA" id="ARBA00023098"/>
    </source>
</evidence>
<gene>
    <name evidence="11" type="ORF">CINCED_3A018022</name>
</gene>
<organism evidence="11 12">
    <name type="scientific">Cinara cedri</name>
    <dbReference type="NCBI Taxonomy" id="506608"/>
    <lineage>
        <taxon>Eukaryota</taxon>
        <taxon>Metazoa</taxon>
        <taxon>Ecdysozoa</taxon>
        <taxon>Arthropoda</taxon>
        <taxon>Hexapoda</taxon>
        <taxon>Insecta</taxon>
        <taxon>Pterygota</taxon>
        <taxon>Neoptera</taxon>
        <taxon>Paraneoptera</taxon>
        <taxon>Hemiptera</taxon>
        <taxon>Sternorrhyncha</taxon>
        <taxon>Aphidomorpha</taxon>
        <taxon>Aphidoidea</taxon>
        <taxon>Aphididae</taxon>
        <taxon>Lachninae</taxon>
        <taxon>Cinara</taxon>
    </lineage>
</organism>
<dbReference type="OrthoDB" id="10260134at2759"/>
<evidence type="ECO:0000313" key="11">
    <source>
        <dbReference type="EMBL" id="VVC31240.1"/>
    </source>
</evidence>
<dbReference type="InterPro" id="IPR015876">
    <property type="entry name" value="Acyl-CoA_DS"/>
</dbReference>
<evidence type="ECO:0000256" key="1">
    <source>
        <dbReference type="ARBA" id="ARBA00004141"/>
    </source>
</evidence>
<comment type="subcellular location">
    <subcellularLocation>
        <location evidence="1">Membrane</location>
        <topology evidence="1">Multi-pass membrane protein</topology>
    </subcellularLocation>
</comment>
<keyword evidence="4" id="KW-0812">Transmembrane</keyword>
<keyword evidence="6" id="KW-1133">Transmembrane helix</keyword>
<evidence type="ECO:0000256" key="6">
    <source>
        <dbReference type="ARBA" id="ARBA00022989"/>
    </source>
</evidence>
<dbReference type="GO" id="GO:0005789">
    <property type="term" value="C:endoplasmic reticulum membrane"/>
    <property type="evidence" value="ECO:0007669"/>
    <property type="project" value="TreeGrafter"/>
</dbReference>
<keyword evidence="9" id="KW-0472">Membrane</keyword>
<dbReference type="GO" id="GO:0005506">
    <property type="term" value="F:iron ion binding"/>
    <property type="evidence" value="ECO:0007669"/>
    <property type="project" value="TreeGrafter"/>
</dbReference>
<protein>
    <submittedName>
        <fullName evidence="11">Uncharacterized protein</fullName>
    </submittedName>
</protein>
<dbReference type="EMBL" id="CABPRJ010000678">
    <property type="protein sequence ID" value="VVC31240.1"/>
    <property type="molecule type" value="Genomic_DNA"/>
</dbReference>
<dbReference type="Proteomes" id="UP000325440">
    <property type="component" value="Unassembled WGS sequence"/>
</dbReference>
<evidence type="ECO:0000256" key="10">
    <source>
        <dbReference type="ARBA" id="ARBA00023160"/>
    </source>
</evidence>
<dbReference type="GO" id="GO:0006636">
    <property type="term" value="P:unsaturated fatty acid biosynthetic process"/>
    <property type="evidence" value="ECO:0007669"/>
    <property type="project" value="TreeGrafter"/>
</dbReference>
<keyword evidence="10" id="KW-0275">Fatty acid biosynthesis</keyword>
<evidence type="ECO:0000313" key="12">
    <source>
        <dbReference type="Proteomes" id="UP000325440"/>
    </source>
</evidence>
<keyword evidence="7" id="KW-0560">Oxidoreductase</keyword>
<reference evidence="11 12" key="1">
    <citation type="submission" date="2019-08" db="EMBL/GenBank/DDBJ databases">
        <authorList>
            <person name="Alioto T."/>
            <person name="Alioto T."/>
            <person name="Gomez Garrido J."/>
        </authorList>
    </citation>
    <scope>NUCLEOTIDE SEQUENCE [LARGE SCALE GENOMIC DNA]</scope>
</reference>
<evidence type="ECO:0000256" key="3">
    <source>
        <dbReference type="ARBA" id="ARBA00022516"/>
    </source>
</evidence>
<keyword evidence="8" id="KW-0443">Lipid metabolism</keyword>
<sequence>MVPVFLWNESWNIAVFGMAIVRYVLNLNFTWSVNSVAHIWGNKPYDTRIQPVQNFF</sequence>
<dbReference type="GO" id="GO:0004768">
    <property type="term" value="F:stearoyl-CoA 9-desaturase activity"/>
    <property type="evidence" value="ECO:0007669"/>
    <property type="project" value="TreeGrafter"/>
</dbReference>
<evidence type="ECO:0000256" key="9">
    <source>
        <dbReference type="ARBA" id="ARBA00023136"/>
    </source>
</evidence>
<feature type="non-terminal residue" evidence="11">
    <location>
        <position position="56"/>
    </location>
</feature>